<dbReference type="HOGENOM" id="CLU_027370_0_0_1"/>
<feature type="region of interest" description="Disordered" evidence="1">
    <location>
        <begin position="356"/>
        <end position="376"/>
    </location>
</feature>
<evidence type="ECO:0000313" key="2">
    <source>
        <dbReference type="EMBL" id="EPE06350.1"/>
    </source>
</evidence>
<dbReference type="AlphaFoldDB" id="S3CZG9"/>
<evidence type="ECO:0000313" key="3">
    <source>
        <dbReference type="Proteomes" id="UP000016923"/>
    </source>
</evidence>
<feature type="region of interest" description="Disordered" evidence="1">
    <location>
        <begin position="243"/>
        <end position="269"/>
    </location>
</feature>
<dbReference type="OMA" id="HEANAVI"/>
<feature type="compositionally biased region" description="Acidic residues" evidence="1">
    <location>
        <begin position="411"/>
        <end position="426"/>
    </location>
</feature>
<dbReference type="EMBL" id="KE148153">
    <property type="protein sequence ID" value="EPE06350.1"/>
    <property type="molecule type" value="Genomic_DNA"/>
</dbReference>
<sequence length="727" mass="77682">MNGQHETETLVESFCALADEVQYLIDRKTILEHKLRFAAEQYQQLADKYAPTAPEISETLANLQLPPDQHIPPTPTSYVPLPRRGQVGCNQHQIALLIRDGRRAAQQLSSQTVRPAVLSNSNSPSRPSSNINTNTNLVVGGGGGGGTGSTKGALSGTGITTMSTIMELDFTVEGKKGVLDCPFTAMKREQQLQRQKQQLEQENQHLHIAGDDAANVAANDHDGADTADMVAAVAPGTPVAAAVADNSSNHNNDNVADGTDPTPHNSKDPICSAMFEESTSQRAPSSGGAARCPIRFLDQHSPEEVANYVDKHKHELPRSHAICLRRYNKNEEQIRKIDAKYGSLVNMISGLGQFHQPMMGSAEPGAAGGEEDPENTVDRAALHRASHERVKNWANGVSAIGAASGGQDPNYDGDVDADDNDDDADDTAAGPDRRGRHRSLSDSGESNTRRESSGSGDAGNNTEQDREGHFDRPFKEVRLGESPSRPWGIAVPISSLPHAETHPPLSPPAAPVRMPSPIRAPSLLGAAKSPVKATAEPVRKCPFDHSKFGMGVGPPPGHAPVDIASPGKATSTLAEQKLNDDDDDDIHGKPPSSAHPMAAAQTERPPTPAKQEQEQQYPAVFASKPQLSQTTQIPSSAGGPQAFVPPKPQQYTQYAQYPQHQPQPTFVNLPPKPTAGDHQLPTQAGLAAGPGSVPPQMVFTGPVFIGYPMEQAIQFMQHFQNMQGPGR</sequence>
<dbReference type="VEuPathDB" id="FungiDB:F503_02478"/>
<organism evidence="2 3">
    <name type="scientific">Ophiostoma piceae (strain UAMH 11346)</name>
    <name type="common">Sap stain fungus</name>
    <dbReference type="NCBI Taxonomy" id="1262450"/>
    <lineage>
        <taxon>Eukaryota</taxon>
        <taxon>Fungi</taxon>
        <taxon>Dikarya</taxon>
        <taxon>Ascomycota</taxon>
        <taxon>Pezizomycotina</taxon>
        <taxon>Sordariomycetes</taxon>
        <taxon>Sordariomycetidae</taxon>
        <taxon>Ophiostomatales</taxon>
        <taxon>Ophiostomataceae</taxon>
        <taxon>Ophiostoma</taxon>
    </lineage>
</organism>
<feature type="region of interest" description="Disordered" evidence="1">
    <location>
        <begin position="400"/>
        <end position="473"/>
    </location>
</feature>
<keyword evidence="3" id="KW-1185">Reference proteome</keyword>
<dbReference type="Proteomes" id="UP000016923">
    <property type="component" value="Unassembled WGS sequence"/>
</dbReference>
<protein>
    <submittedName>
        <fullName evidence="2">Uncharacterized protein</fullName>
    </submittedName>
</protein>
<proteinExistence type="predicted"/>
<feature type="region of interest" description="Disordered" evidence="1">
    <location>
        <begin position="578"/>
        <end position="616"/>
    </location>
</feature>
<feature type="compositionally biased region" description="Polar residues" evidence="1">
    <location>
        <begin position="245"/>
        <end position="254"/>
    </location>
</feature>
<feature type="compositionally biased region" description="Basic and acidic residues" evidence="1">
    <location>
        <begin position="463"/>
        <end position="473"/>
    </location>
</feature>
<feature type="compositionally biased region" description="Low complexity" evidence="1">
    <location>
        <begin position="119"/>
        <end position="133"/>
    </location>
</feature>
<feature type="compositionally biased region" description="Polar residues" evidence="1">
    <location>
        <begin position="453"/>
        <end position="462"/>
    </location>
</feature>
<name>S3CZG9_OPHP1</name>
<dbReference type="OrthoDB" id="5343576at2759"/>
<reference evidence="2 3" key="1">
    <citation type="journal article" date="2013" name="BMC Genomics">
        <title>The genome and transcriptome of the pine saprophyte Ophiostoma piceae, and a comparison with the bark beetle-associated pine pathogen Grosmannia clavigera.</title>
        <authorList>
            <person name="Haridas S."/>
            <person name="Wang Y."/>
            <person name="Lim L."/>
            <person name="Massoumi Alamouti S."/>
            <person name="Jackman S."/>
            <person name="Docking R."/>
            <person name="Robertson G."/>
            <person name="Birol I."/>
            <person name="Bohlmann J."/>
            <person name="Breuil C."/>
        </authorList>
    </citation>
    <scope>NUCLEOTIDE SEQUENCE [LARGE SCALE GENOMIC DNA]</scope>
    <source>
        <strain evidence="2 3">UAMH 11346</strain>
    </source>
</reference>
<dbReference type="STRING" id="1262450.S3CZG9"/>
<feature type="region of interest" description="Disordered" evidence="1">
    <location>
        <begin position="498"/>
        <end position="517"/>
    </location>
</feature>
<accession>S3CZG9</accession>
<evidence type="ECO:0000256" key="1">
    <source>
        <dbReference type="SAM" id="MobiDB-lite"/>
    </source>
</evidence>
<feature type="region of interest" description="Disordered" evidence="1">
    <location>
        <begin position="108"/>
        <end position="133"/>
    </location>
</feature>
<gene>
    <name evidence="2" type="ORF">F503_02478</name>
</gene>
<dbReference type="eggNOG" id="ENOG502SHR2">
    <property type="taxonomic scope" value="Eukaryota"/>
</dbReference>